<gene>
    <name evidence="1" type="ORF">FF100_36105</name>
</gene>
<keyword evidence="2" id="KW-1185">Reference proteome</keyword>
<dbReference type="OrthoDB" id="7997416at2"/>
<dbReference type="Proteomes" id="UP000305267">
    <property type="component" value="Unassembled WGS sequence"/>
</dbReference>
<organism evidence="1 2">
    <name type="scientific">Methylobacterium terricola</name>
    <dbReference type="NCBI Taxonomy" id="2583531"/>
    <lineage>
        <taxon>Bacteria</taxon>
        <taxon>Pseudomonadati</taxon>
        <taxon>Pseudomonadota</taxon>
        <taxon>Alphaproteobacteria</taxon>
        <taxon>Hyphomicrobiales</taxon>
        <taxon>Methylobacteriaceae</taxon>
        <taxon>Methylobacterium</taxon>
    </lineage>
</organism>
<dbReference type="EMBL" id="VDDA01000068">
    <property type="protein sequence ID" value="TNC05114.1"/>
    <property type="molecule type" value="Genomic_DNA"/>
</dbReference>
<dbReference type="RefSeq" id="WP_139040829.1">
    <property type="nucleotide sequence ID" value="NZ_VDDA01000068.1"/>
</dbReference>
<sequence length="109" mass="11704">MVHWAAGSATAFAPNPFPSTTAGVACQRWGLREIKFEAMQVASAGLPCLMVALTRLPAGEPLRQEILRTPAQVLYLLHHSESGQIVGAVLHEKPRGALPPFVKPRSAPQ</sequence>
<dbReference type="AlphaFoldDB" id="A0A5C4L744"/>
<evidence type="ECO:0000313" key="1">
    <source>
        <dbReference type="EMBL" id="TNC05114.1"/>
    </source>
</evidence>
<evidence type="ECO:0000313" key="2">
    <source>
        <dbReference type="Proteomes" id="UP000305267"/>
    </source>
</evidence>
<protein>
    <submittedName>
        <fullName evidence="1">Uncharacterized protein</fullName>
    </submittedName>
</protein>
<name>A0A5C4L744_9HYPH</name>
<comment type="caution">
    <text evidence="1">The sequence shown here is derived from an EMBL/GenBank/DDBJ whole genome shotgun (WGS) entry which is preliminary data.</text>
</comment>
<proteinExistence type="predicted"/>
<reference evidence="1 2" key="1">
    <citation type="submission" date="2019-06" db="EMBL/GenBank/DDBJ databases">
        <title>Genome of Methylobacterium sp. 17Sr1-39.</title>
        <authorList>
            <person name="Seo T."/>
        </authorList>
    </citation>
    <scope>NUCLEOTIDE SEQUENCE [LARGE SCALE GENOMIC DNA]</scope>
    <source>
        <strain evidence="1 2">17Sr1-39</strain>
    </source>
</reference>
<accession>A0A5C4L744</accession>